<evidence type="ECO:0000313" key="2">
    <source>
        <dbReference type="Proteomes" id="UP001327986"/>
    </source>
</evidence>
<dbReference type="EMBL" id="CP141531">
    <property type="protein sequence ID" value="WRO07566.1"/>
    <property type="molecule type" value="Genomic_DNA"/>
</dbReference>
<organism evidence="1 2">
    <name type="scientific">Dehalococcoides mccartyi</name>
    <dbReference type="NCBI Taxonomy" id="61435"/>
    <lineage>
        <taxon>Bacteria</taxon>
        <taxon>Bacillati</taxon>
        <taxon>Chloroflexota</taxon>
        <taxon>Dehalococcoidia</taxon>
        <taxon>Dehalococcoidales</taxon>
        <taxon>Dehalococcoidaceae</taxon>
        <taxon>Dehalococcoides</taxon>
    </lineage>
</organism>
<evidence type="ECO:0000313" key="1">
    <source>
        <dbReference type="EMBL" id="WRO07566.1"/>
    </source>
</evidence>
<dbReference type="Proteomes" id="UP001327986">
    <property type="component" value="Chromosome"/>
</dbReference>
<reference evidence="1" key="1">
    <citation type="submission" date="2023-12" db="EMBL/GenBank/DDBJ databases">
        <title>Isolation of organohalide respiring bacteria Dehalococcoides mccartyi strain GPTCE1 in groundwater collected near a chemical plant in Suzhou, China.</title>
        <authorList>
            <person name="Liu G."/>
        </authorList>
    </citation>
    <scope>NUCLEOTIDE SEQUENCE</scope>
    <source>
        <strain evidence="1">GPTCE1</strain>
    </source>
</reference>
<name>A0AB38ZAH8_9CHLR</name>
<proteinExistence type="predicted"/>
<accession>A0AB38ZAH8</accession>
<protein>
    <submittedName>
        <fullName evidence="1">Uncharacterized protein</fullName>
    </submittedName>
</protein>
<gene>
    <name evidence="1" type="ORF">VLL09_01350</name>
</gene>
<dbReference type="AlphaFoldDB" id="A0AB38ZAH8"/>
<sequence>MKGLLCPKSEQKGVSNMTTGQMDLFGGVKLAEPEPTTTVKLGRKAVQIPLRKKRREAVKRLMEILEELEGKDIYIGSYDAGGRHFWLDNLKLQRLQLEWHPMRLKSDQAYIPSVIVLWGAKSAAVRIFTDYLVAVREQEYQGYWHYLLDFRNGFWESPIDNFRSHYACLHITRFKD</sequence>